<sequence>MSKTMKNKVTNVSNSEKSDGKYLLKEQDVITNSKRERIKAAVQTLRSLFTKLPLEVGTGKEVREILRSHGHSHRDSSNAIYRFTSSKAYLLAIINGTVRYNPDGTPGSKITKQHRNEALLRLKKLRTKTGSKNSSK</sequence>
<feature type="domain" description="ProQ/FinO" evidence="2">
    <location>
        <begin position="35"/>
        <end position="132"/>
    </location>
</feature>
<name>A0A1W6UV72_VIBAL</name>
<evidence type="ECO:0000313" key="3">
    <source>
        <dbReference type="EMBL" id="ARP21828.1"/>
    </source>
</evidence>
<dbReference type="AlphaFoldDB" id="A0A1W6UV72"/>
<organism evidence="3">
    <name type="scientific">Vibrio alginolyticus</name>
    <dbReference type="NCBI Taxonomy" id="663"/>
    <lineage>
        <taxon>Bacteria</taxon>
        <taxon>Pseudomonadati</taxon>
        <taxon>Pseudomonadota</taxon>
        <taxon>Gammaproteobacteria</taxon>
        <taxon>Vibrionales</taxon>
        <taxon>Vibrionaceae</taxon>
        <taxon>Vibrio</taxon>
    </lineage>
</organism>
<dbReference type="SUPFAM" id="SSF48657">
    <property type="entry name" value="FinO-like"/>
    <property type="match status" value="1"/>
</dbReference>
<evidence type="ECO:0000256" key="1">
    <source>
        <dbReference type="ARBA" id="ARBA00022884"/>
    </source>
</evidence>
<proteinExistence type="predicted"/>
<keyword evidence="1" id="KW-0694">RNA-binding</keyword>
<geneLocation type="plasmid" evidence="3">
    <name>pL289</name>
</geneLocation>
<dbReference type="EMBL" id="CP017904">
    <property type="protein sequence ID" value="ARP21828.1"/>
    <property type="molecule type" value="Genomic_DNA"/>
</dbReference>
<evidence type="ECO:0000259" key="2">
    <source>
        <dbReference type="Pfam" id="PF04352"/>
    </source>
</evidence>
<dbReference type="Gene3D" id="1.10.1710.10">
    <property type="entry name" value="ProQ/FinO domain"/>
    <property type="match status" value="1"/>
</dbReference>
<dbReference type="GO" id="GO:0003723">
    <property type="term" value="F:RNA binding"/>
    <property type="evidence" value="ECO:0007669"/>
    <property type="project" value="UniProtKB-KW"/>
</dbReference>
<keyword evidence="3" id="KW-0614">Plasmid</keyword>
<protein>
    <submittedName>
        <fullName evidence="3">ProQ/FINO family protein</fullName>
    </submittedName>
</protein>
<dbReference type="Pfam" id="PF04352">
    <property type="entry name" value="ProQ"/>
    <property type="match status" value="1"/>
</dbReference>
<dbReference type="RefSeq" id="WP_086048437.1">
    <property type="nucleotide sequence ID" value="NZ_CP017893.1"/>
</dbReference>
<reference evidence="3" key="1">
    <citation type="submission" date="2016-10" db="EMBL/GenBank/DDBJ databases">
        <title>The High Quality Genome of Vibrio alginolyticus K01M1.</title>
        <authorList>
            <person name="Wendling C."/>
            <person name="Chibani C.M."/>
            <person name="Hertel R."/>
            <person name="Sproer C."/>
            <person name="Bunk B."/>
            <person name="Overmann J."/>
            <person name="Roth O."/>
            <person name="Liesegang H."/>
        </authorList>
    </citation>
    <scope>NUCLEOTIDE SEQUENCE</scope>
    <source>
        <strain evidence="3">K05K4</strain>
        <plasmid evidence="3">pL289</plasmid>
    </source>
</reference>
<dbReference type="InterPro" id="IPR036442">
    <property type="entry name" value="ProQ/FinO_sf"/>
</dbReference>
<accession>A0A1W6UV72</accession>
<gene>
    <name evidence="3" type="ORF">K05K4_51260</name>
</gene>
<dbReference type="InterPro" id="IPR016103">
    <property type="entry name" value="ProQ/FinO"/>
</dbReference>